<keyword evidence="3" id="KW-1185">Reference proteome</keyword>
<evidence type="ECO:0000313" key="3">
    <source>
        <dbReference type="Proteomes" id="UP000192536"/>
    </source>
</evidence>
<sequence length="191" mass="21261">MFAVRRWRRLISLLAAAIKKPAVLSPSSFNFSISSKSVKGSLTETCSERLFFLPVAITDAPVFRWCSVYTGKLFVKALRWCSPCYTLVVFTLSTGKEQVIHKIAKPGSASTLTGPLTKPLYEVTVMADSQHTQTRPKFQYRFLALDRANRRATPCRLTVEASTEHEARLILCAHFILSLAARLPVSGSAHE</sequence>
<keyword evidence="1" id="KW-0732">Signal</keyword>
<feature type="signal peptide" evidence="1">
    <location>
        <begin position="1"/>
        <end position="24"/>
    </location>
</feature>
<dbReference type="Proteomes" id="UP000192536">
    <property type="component" value="Unassembled WGS sequence"/>
</dbReference>
<name>A0A1X0WDP4_9GAMM</name>
<evidence type="ECO:0000313" key="2">
    <source>
        <dbReference type="EMBL" id="ORJ24928.1"/>
    </source>
</evidence>
<proteinExistence type="predicted"/>
<protein>
    <recommendedName>
        <fullName evidence="4">Host cell division inhibitor Icd-like protein</fullName>
    </recommendedName>
</protein>
<accession>A0A1X0WDP4</accession>
<evidence type="ECO:0000256" key="1">
    <source>
        <dbReference type="SAM" id="SignalP"/>
    </source>
</evidence>
<organism evidence="2 3">
    <name type="scientific">Rouxiella badensis</name>
    <dbReference type="NCBI Taxonomy" id="1646377"/>
    <lineage>
        <taxon>Bacteria</taxon>
        <taxon>Pseudomonadati</taxon>
        <taxon>Pseudomonadota</taxon>
        <taxon>Gammaproteobacteria</taxon>
        <taxon>Enterobacterales</taxon>
        <taxon>Yersiniaceae</taxon>
        <taxon>Rouxiella</taxon>
    </lineage>
</organism>
<gene>
    <name evidence="2" type="ORF">BS640_13695</name>
</gene>
<evidence type="ECO:0008006" key="4">
    <source>
        <dbReference type="Google" id="ProtNLM"/>
    </source>
</evidence>
<feature type="chain" id="PRO_5012281286" description="Host cell division inhibitor Icd-like protein" evidence="1">
    <location>
        <begin position="25"/>
        <end position="191"/>
    </location>
</feature>
<dbReference type="AlphaFoldDB" id="A0A1X0WDP4"/>
<dbReference type="EMBL" id="MRWE01000022">
    <property type="protein sequence ID" value="ORJ24928.1"/>
    <property type="molecule type" value="Genomic_DNA"/>
</dbReference>
<dbReference type="NCBIfam" id="NF033153">
    <property type="entry name" value="phage_ICD_like"/>
    <property type="match status" value="1"/>
</dbReference>
<dbReference type="STRING" id="1646377.BS640_13695"/>
<reference evidence="2 3" key="1">
    <citation type="journal article" date="2017" name="Int. J. Syst. Evol. Microbiol.">
        <title>Rouxiella badensis sp. nov. and Rouxiella silvae sp. nov. isolated from peat bog soil in Germany and emendation of the genus description.</title>
        <authorList>
            <person name="Le Fleche-Mateos A."/>
            <person name="Kugler J.H."/>
            <person name="Hansen S.H."/>
            <person name="Syldatk C."/>
            <person name="Hausmann R."/>
            <person name="Lomprez F."/>
            <person name="Vandenbogaert M."/>
            <person name="Manuguerra J.C."/>
            <person name="Grimont P.A."/>
        </authorList>
    </citation>
    <scope>NUCLEOTIDE SEQUENCE [LARGE SCALE GENOMIC DNA]</scope>
    <source>
        <strain evidence="2 3">DSM 100043</strain>
    </source>
</reference>
<comment type="caution">
    <text evidence="2">The sequence shown here is derived from an EMBL/GenBank/DDBJ whole genome shotgun (WGS) entry which is preliminary data.</text>
</comment>